<dbReference type="CDD" id="cd11537">
    <property type="entry name" value="NTP-PPase_RS21-C6_like"/>
    <property type="match status" value="1"/>
</dbReference>
<evidence type="ECO:0000313" key="2">
    <source>
        <dbReference type="EMBL" id="ARF57915.1"/>
    </source>
</evidence>
<feature type="region of interest" description="Disordered" evidence="1">
    <location>
        <begin position="101"/>
        <end position="124"/>
    </location>
</feature>
<feature type="compositionally biased region" description="Basic and acidic residues" evidence="1">
    <location>
        <begin position="109"/>
        <end position="124"/>
    </location>
</feature>
<dbReference type="AlphaFoldDB" id="A0A1V0TY62"/>
<keyword evidence="3" id="KW-1185">Reference proteome</keyword>
<dbReference type="KEGG" id="sgv:B1H19_30305"/>
<dbReference type="STRING" id="553510.B1H19_30305"/>
<dbReference type="Proteomes" id="UP000192726">
    <property type="component" value="Chromosome"/>
</dbReference>
<sequence>MSDDLHALQRRLAEFAAARDWQQYHTPKNLAAALSVEAAELVEIFQWLTPEESSTVMSDPEAAGRVEDEVADVLAYLLQFCEALGIDALTALAAKIERNEARFPPARRARPDRPRGSEGRGGGE</sequence>
<dbReference type="GO" id="GO:0009143">
    <property type="term" value="P:nucleoside triphosphate catabolic process"/>
    <property type="evidence" value="ECO:0007669"/>
    <property type="project" value="InterPro"/>
</dbReference>
<dbReference type="PANTHER" id="PTHR46523">
    <property type="entry name" value="DCTP PYROPHOSPHATASE 1"/>
    <property type="match status" value="1"/>
</dbReference>
<dbReference type="InterPro" id="IPR052555">
    <property type="entry name" value="dCTP_Pyrophosphatase"/>
</dbReference>
<accession>A0A1V0TY62</accession>
<keyword evidence="2" id="KW-0378">Hydrolase</keyword>
<evidence type="ECO:0000313" key="3">
    <source>
        <dbReference type="Proteomes" id="UP000192726"/>
    </source>
</evidence>
<dbReference type="RefSeq" id="WP_083107896.1">
    <property type="nucleotide sequence ID" value="NZ_CP020569.1"/>
</dbReference>
<dbReference type="EMBL" id="CP020569">
    <property type="protein sequence ID" value="ARF57915.1"/>
    <property type="molecule type" value="Genomic_DNA"/>
</dbReference>
<dbReference type="SUPFAM" id="SSF101386">
    <property type="entry name" value="all-alpha NTP pyrophosphatases"/>
    <property type="match status" value="1"/>
</dbReference>
<evidence type="ECO:0000256" key="1">
    <source>
        <dbReference type="SAM" id="MobiDB-lite"/>
    </source>
</evidence>
<dbReference type="PIRSF" id="PIRSF029826">
    <property type="entry name" value="UCP029826_pph"/>
    <property type="match status" value="1"/>
</dbReference>
<dbReference type="Gene3D" id="1.10.287.1080">
    <property type="entry name" value="MazG-like"/>
    <property type="match status" value="1"/>
</dbReference>
<gene>
    <name evidence="2" type="ORF">B1H19_30305</name>
</gene>
<dbReference type="GO" id="GO:0047429">
    <property type="term" value="F:nucleoside triphosphate diphosphatase activity"/>
    <property type="evidence" value="ECO:0007669"/>
    <property type="project" value="InterPro"/>
</dbReference>
<proteinExistence type="predicted"/>
<reference evidence="2 3" key="1">
    <citation type="submission" date="2017-04" db="EMBL/GenBank/DDBJ databases">
        <title>Complete Genome Sequence of Streptomyces gilvosporeus F607, a Capable Producer of Natamycin.</title>
        <authorList>
            <person name="Zong G."/>
            <person name="Zhong C."/>
            <person name="Fu J."/>
            <person name="Qin R."/>
            <person name="Cao G."/>
        </authorList>
    </citation>
    <scope>NUCLEOTIDE SEQUENCE [LARGE SCALE GENOMIC DNA]</scope>
    <source>
        <strain evidence="2 3">F607</strain>
    </source>
</reference>
<dbReference type="InterPro" id="IPR025984">
    <property type="entry name" value="DCTPP"/>
</dbReference>
<name>A0A1V0TY62_9ACTN</name>
<protein>
    <submittedName>
        <fullName evidence="2">Nucleotide pyrophosphohydrolase</fullName>
    </submittedName>
</protein>
<dbReference type="OrthoDB" id="9791898at2"/>
<organism evidence="2 3">
    <name type="scientific">Streptomyces gilvosporeus</name>
    <dbReference type="NCBI Taxonomy" id="553510"/>
    <lineage>
        <taxon>Bacteria</taxon>
        <taxon>Bacillati</taxon>
        <taxon>Actinomycetota</taxon>
        <taxon>Actinomycetes</taxon>
        <taxon>Kitasatosporales</taxon>
        <taxon>Streptomycetaceae</taxon>
        <taxon>Streptomyces</taxon>
    </lineage>
</organism>
<dbReference type="PANTHER" id="PTHR46523:SF1">
    <property type="entry name" value="DCTP PYROPHOSPHATASE 1"/>
    <property type="match status" value="1"/>
</dbReference>
<dbReference type="Pfam" id="PF12643">
    <property type="entry name" value="MazG-like"/>
    <property type="match status" value="1"/>
</dbReference>